<dbReference type="AlphaFoldDB" id="A0A8J3YPP5"/>
<accession>A0A8J3YPP5</accession>
<evidence type="ECO:0000256" key="1">
    <source>
        <dbReference type="SAM" id="Phobius"/>
    </source>
</evidence>
<gene>
    <name evidence="2" type="ORF">Val02_50730</name>
</gene>
<protein>
    <submittedName>
        <fullName evidence="2">Uncharacterized protein</fullName>
    </submittedName>
</protein>
<keyword evidence="1" id="KW-1133">Transmembrane helix</keyword>
<proteinExistence type="predicted"/>
<name>A0A8J3YPP5_9ACTN</name>
<sequence length="98" mass="10243">MLDLLHPSRVLAASPPPVISNYSPLPEADKLLNLLAWCSSAAGVAGLLLVGMNLALQFRRGEPGEGATYYRHGVIVVMACIIASAAGPIVEFAGPFNI</sequence>
<dbReference type="EMBL" id="BOPF01000019">
    <property type="protein sequence ID" value="GIJ48187.1"/>
    <property type="molecule type" value="Genomic_DNA"/>
</dbReference>
<evidence type="ECO:0000313" key="2">
    <source>
        <dbReference type="EMBL" id="GIJ48187.1"/>
    </source>
</evidence>
<keyword evidence="1" id="KW-0812">Transmembrane</keyword>
<reference evidence="2" key="1">
    <citation type="submission" date="2021-01" db="EMBL/GenBank/DDBJ databases">
        <title>Whole genome shotgun sequence of Virgisporangium aliadipatigenens NBRC 105644.</title>
        <authorList>
            <person name="Komaki H."/>
            <person name="Tamura T."/>
        </authorList>
    </citation>
    <scope>NUCLEOTIDE SEQUENCE</scope>
    <source>
        <strain evidence="2">NBRC 105644</strain>
    </source>
</reference>
<feature type="transmembrane region" description="Helical" evidence="1">
    <location>
        <begin position="34"/>
        <end position="56"/>
    </location>
</feature>
<organism evidence="2 3">
    <name type="scientific">Virgisporangium aliadipatigenens</name>
    <dbReference type="NCBI Taxonomy" id="741659"/>
    <lineage>
        <taxon>Bacteria</taxon>
        <taxon>Bacillati</taxon>
        <taxon>Actinomycetota</taxon>
        <taxon>Actinomycetes</taxon>
        <taxon>Micromonosporales</taxon>
        <taxon>Micromonosporaceae</taxon>
        <taxon>Virgisporangium</taxon>
    </lineage>
</organism>
<comment type="caution">
    <text evidence="2">The sequence shown here is derived from an EMBL/GenBank/DDBJ whole genome shotgun (WGS) entry which is preliminary data.</text>
</comment>
<evidence type="ECO:0000313" key="3">
    <source>
        <dbReference type="Proteomes" id="UP000619260"/>
    </source>
</evidence>
<keyword evidence="3" id="KW-1185">Reference proteome</keyword>
<dbReference type="Proteomes" id="UP000619260">
    <property type="component" value="Unassembled WGS sequence"/>
</dbReference>
<dbReference type="RefSeq" id="WP_203901680.1">
    <property type="nucleotide sequence ID" value="NZ_BOPF01000019.1"/>
</dbReference>
<feature type="transmembrane region" description="Helical" evidence="1">
    <location>
        <begin position="68"/>
        <end position="90"/>
    </location>
</feature>
<keyword evidence="1" id="KW-0472">Membrane</keyword>